<dbReference type="OMA" id="CEMDTPT"/>
<dbReference type="OrthoDB" id="3511049at2759"/>
<dbReference type="eggNOG" id="ENOG502SZ7P">
    <property type="taxonomic scope" value="Eukaryota"/>
</dbReference>
<dbReference type="HOGENOM" id="CLU_607208_0_0_1"/>
<dbReference type="Proteomes" id="UP000001611">
    <property type="component" value="Unassembled WGS sequence"/>
</dbReference>
<feature type="compositionally biased region" description="Polar residues" evidence="1">
    <location>
        <begin position="424"/>
        <end position="434"/>
    </location>
</feature>
<evidence type="ECO:0000313" key="3">
    <source>
        <dbReference type="EMBL" id="EGY14959.1"/>
    </source>
</evidence>
<gene>
    <name evidence="3" type="ORF">VDAG_06449</name>
</gene>
<dbReference type="InParanoid" id="G2X7J1"/>
<evidence type="ECO:0000313" key="4">
    <source>
        <dbReference type="Proteomes" id="UP000001611"/>
    </source>
</evidence>
<protein>
    <recommendedName>
        <fullName evidence="2">Bacteriophage T5 Orf172 DNA-binding domain-containing protein</fullName>
    </recommendedName>
</protein>
<feature type="region of interest" description="Disordered" evidence="1">
    <location>
        <begin position="382"/>
        <end position="459"/>
    </location>
</feature>
<dbReference type="Pfam" id="PF10544">
    <property type="entry name" value="T5orf172"/>
    <property type="match status" value="1"/>
</dbReference>
<dbReference type="AlphaFoldDB" id="G2X7J1"/>
<keyword evidence="4" id="KW-1185">Reference proteome</keyword>
<feature type="compositionally biased region" description="Low complexity" evidence="1">
    <location>
        <begin position="1"/>
        <end position="14"/>
    </location>
</feature>
<dbReference type="RefSeq" id="XP_009657122.1">
    <property type="nucleotide sequence ID" value="XM_009658827.1"/>
</dbReference>
<dbReference type="InterPro" id="IPR018306">
    <property type="entry name" value="Phage_T5_Orf172_DNA-bd"/>
</dbReference>
<evidence type="ECO:0000256" key="1">
    <source>
        <dbReference type="SAM" id="MobiDB-lite"/>
    </source>
</evidence>
<name>G2X7J1_VERDV</name>
<reference evidence="4" key="2">
    <citation type="journal article" date="2011" name="PLoS Pathog.">
        <title>Comparative genomics yields insights into niche adaptation of plant vascular wilt pathogens.</title>
        <authorList>
            <person name="Klosterman S.J."/>
            <person name="Subbarao K.V."/>
            <person name="Kang S."/>
            <person name="Veronese P."/>
            <person name="Gold S.E."/>
            <person name="Thomma B.P.H.J."/>
            <person name="Chen Z."/>
            <person name="Henrissat B."/>
            <person name="Lee Y.-H."/>
            <person name="Park J."/>
            <person name="Garcia-Pedrajas M.D."/>
            <person name="Barbara D.J."/>
            <person name="Anchieta A."/>
            <person name="de Jonge R."/>
            <person name="Santhanam P."/>
            <person name="Maruthachalam K."/>
            <person name="Atallah Z."/>
            <person name="Amyotte S.G."/>
            <person name="Paz Z."/>
            <person name="Inderbitzin P."/>
            <person name="Hayes R.J."/>
            <person name="Heiman D.I."/>
            <person name="Young S."/>
            <person name="Zeng Q."/>
            <person name="Engels R."/>
            <person name="Galagan J."/>
            <person name="Cuomo C.A."/>
            <person name="Dobinson K.F."/>
            <person name="Ma L.-J."/>
        </authorList>
    </citation>
    <scope>NUCLEOTIDE SEQUENCE [LARGE SCALE GENOMIC DNA]</scope>
    <source>
        <strain evidence="4">VdLs.17 / ATCC MYA-4575 / FGSC 10137</strain>
    </source>
</reference>
<dbReference type="EMBL" id="DS572706">
    <property type="protein sequence ID" value="EGY14959.1"/>
    <property type="molecule type" value="Genomic_DNA"/>
</dbReference>
<sequence length="459" mass="51490">MSSVAGTPTPQGKKTPTRGKKNSDPLHQMKEQTTMAGHLPMGKETAPNGTPTPPATPPQSAKSTSKKRRVEAAGSQAPVTPANSHASSETLQHSRPPLPRETQSAPIVLQHGTKKSSDGKAPGNSSPYQIDASIGDLLKSPTIGRGSSDVGKVGHIYVCPVVNCGHHKLLFKIGIASNSVQARLNDISKVCERGKLEPLNAHQRPIRQYKRAERLIHAELRNFKAEFECNCGSDHREYFDIDKHVALEVTHRWAVLCEANPWDRSHKLQSFWEHRLNRRPQCDETETVHDHEQRAKRWRQFINPEPWDIAVYNVVSVATSFMPWRWHWVALLQSLYLSYVTFPDPVSVLSLVALVVWMTMERDLKGTPLFWETTRTIDENLFPTPKAKRTSADATSNDKEEEIQRDPVEETCDHDTEMRDAELSDTSEIQVTTPSRKSSQQSSRKKRDKDADVVVATAS</sequence>
<feature type="domain" description="Bacteriophage T5 Orf172 DNA-binding" evidence="2">
    <location>
        <begin position="165"/>
        <end position="253"/>
    </location>
</feature>
<proteinExistence type="predicted"/>
<reference evidence="3 4" key="1">
    <citation type="submission" date="2008-03" db="EMBL/GenBank/DDBJ databases">
        <title>The Genome Sequence of Verticillium dahliae VdLs.17.</title>
        <authorList>
            <consortium name="The Broad Institute Genome Sequencing Platform"/>
            <person name="Ma L.-J.J."/>
            <person name="Klosterman S.J."/>
            <person name="Subbarao K."/>
            <person name="Dobinson K."/>
            <person name="Veronese P."/>
            <person name="Kang S."/>
            <person name="Gold S.E."/>
            <person name="Young S."/>
            <person name="Jaffe D."/>
            <person name="Gnerre S."/>
            <person name="Berlin A."/>
            <person name="Heiman D."/>
            <person name="Hepburn T."/>
            <person name="Sykes S."/>
            <person name="Alvarado L."/>
            <person name="Kodira C.D."/>
            <person name="Lander E."/>
            <person name="Galagan J."/>
            <person name="Nusbaum C."/>
            <person name="Birren B."/>
        </authorList>
    </citation>
    <scope>NUCLEOTIDE SEQUENCE [LARGE SCALE GENOMIC DNA]</scope>
    <source>
        <strain evidence="4">VdLs.17 / ATCC MYA-4575 / FGSC 10137</strain>
    </source>
</reference>
<feature type="region of interest" description="Disordered" evidence="1">
    <location>
        <begin position="1"/>
        <end position="101"/>
    </location>
</feature>
<feature type="compositionally biased region" description="Basic and acidic residues" evidence="1">
    <location>
        <begin position="396"/>
        <end position="422"/>
    </location>
</feature>
<feature type="compositionally biased region" description="Polar residues" evidence="1">
    <location>
        <begin position="77"/>
        <end position="93"/>
    </location>
</feature>
<feature type="compositionally biased region" description="Basic and acidic residues" evidence="1">
    <location>
        <begin position="21"/>
        <end position="30"/>
    </location>
</feature>
<organism evidence="3 4">
    <name type="scientific">Verticillium dahliae (strain VdLs.17 / ATCC MYA-4575 / FGSC 10137)</name>
    <name type="common">Verticillium wilt</name>
    <dbReference type="NCBI Taxonomy" id="498257"/>
    <lineage>
        <taxon>Eukaryota</taxon>
        <taxon>Fungi</taxon>
        <taxon>Dikarya</taxon>
        <taxon>Ascomycota</taxon>
        <taxon>Pezizomycotina</taxon>
        <taxon>Sordariomycetes</taxon>
        <taxon>Hypocreomycetidae</taxon>
        <taxon>Glomerellales</taxon>
        <taxon>Plectosphaerellaceae</taxon>
        <taxon>Verticillium</taxon>
    </lineage>
</organism>
<dbReference type="SMART" id="SM00974">
    <property type="entry name" value="T5orf172"/>
    <property type="match status" value="1"/>
</dbReference>
<dbReference type="GeneID" id="20707912"/>
<evidence type="ECO:0000259" key="2">
    <source>
        <dbReference type="SMART" id="SM00974"/>
    </source>
</evidence>
<accession>G2X7J1</accession>
<dbReference type="KEGG" id="vda:VDAG_06449"/>